<keyword evidence="4" id="KW-0808">Transferase</keyword>
<keyword evidence="3" id="KW-1185">Reference proteome</keyword>
<gene>
    <name evidence="4" type="primary">LOC105847336</name>
</gene>
<accession>A0ABM4CBL4</accession>
<reference evidence="4" key="1">
    <citation type="submission" date="2025-08" db="UniProtKB">
        <authorList>
            <consortium name="RefSeq"/>
        </authorList>
    </citation>
    <scope>IDENTIFICATION</scope>
</reference>
<evidence type="ECO:0000313" key="3">
    <source>
        <dbReference type="Proteomes" id="UP001652625"/>
    </source>
</evidence>
<dbReference type="RefSeq" id="XP_065659061.1">
    <property type="nucleotide sequence ID" value="XM_065802989.1"/>
</dbReference>
<dbReference type="InterPro" id="IPR052613">
    <property type="entry name" value="LicD_transferase"/>
</dbReference>
<keyword evidence="1" id="KW-0472">Membrane</keyword>
<protein>
    <submittedName>
        <fullName evidence="4">Ribitol 5-phosphate transferase FKRP</fullName>
    </submittedName>
</protein>
<dbReference type="GeneID" id="105847336"/>
<keyword evidence="1" id="KW-0812">Transmembrane</keyword>
<dbReference type="PANTHER" id="PTHR13627">
    <property type="entry name" value="FUKUTIN RELATED PROTEIN"/>
    <property type="match status" value="1"/>
</dbReference>
<evidence type="ECO:0000313" key="4">
    <source>
        <dbReference type="RefSeq" id="XP_065659061.1"/>
    </source>
</evidence>
<evidence type="ECO:0000259" key="2">
    <source>
        <dbReference type="Pfam" id="PF04991"/>
    </source>
</evidence>
<sequence>MKMNNKLVRIIFAASCLLLFGVFFFFEQNKLRDLPKIKFHVNSSALSAVTVSNTKLEYKNIFSTEELDCKSFVYDASEWTLRYQKLNETLTESNNSKNEYDCKNDFLKLLNSNSVKRIVYSNNYVENRGCTKNTAQCEESAYFNSTLKKRINTPPCCREKLLEMLNHVTKELQELHITHMLAFGSVLGWARNGKMVPYDNDIDLILNKEFWKTPLFYNFTNKLETKYGYKTFFADKGAKLKILYSQTNYNAIDVWPFEINKHGKIAEVSIPHNDWKKQPLENLFPERYVSFDNVMTFVPRDTNSYLNILYTNWTTELDCSYKEDEKCVNKEN</sequence>
<feature type="domain" description="LicD/FKTN/FKRP nucleotidyltransferase" evidence="2">
    <location>
        <begin position="174"/>
        <end position="209"/>
    </location>
</feature>
<name>A0ABM4CBL4_HYDVU</name>
<organism evidence="3 4">
    <name type="scientific">Hydra vulgaris</name>
    <name type="common">Hydra</name>
    <name type="synonym">Hydra attenuata</name>
    <dbReference type="NCBI Taxonomy" id="6087"/>
    <lineage>
        <taxon>Eukaryota</taxon>
        <taxon>Metazoa</taxon>
        <taxon>Cnidaria</taxon>
        <taxon>Hydrozoa</taxon>
        <taxon>Hydroidolina</taxon>
        <taxon>Anthoathecata</taxon>
        <taxon>Aplanulata</taxon>
        <taxon>Hydridae</taxon>
        <taxon>Hydra</taxon>
    </lineage>
</organism>
<proteinExistence type="predicted"/>
<dbReference type="GO" id="GO:0016740">
    <property type="term" value="F:transferase activity"/>
    <property type="evidence" value="ECO:0007669"/>
    <property type="project" value="UniProtKB-KW"/>
</dbReference>
<keyword evidence="1" id="KW-1133">Transmembrane helix</keyword>
<dbReference type="Proteomes" id="UP001652625">
    <property type="component" value="Chromosome 08"/>
</dbReference>
<dbReference type="Pfam" id="PF04991">
    <property type="entry name" value="LicD"/>
    <property type="match status" value="1"/>
</dbReference>
<dbReference type="InterPro" id="IPR007074">
    <property type="entry name" value="LicD/FKTN/FKRP_NTP_transf"/>
</dbReference>
<evidence type="ECO:0000256" key="1">
    <source>
        <dbReference type="SAM" id="Phobius"/>
    </source>
</evidence>
<feature type="transmembrane region" description="Helical" evidence="1">
    <location>
        <begin position="7"/>
        <end position="26"/>
    </location>
</feature>
<dbReference type="PANTHER" id="PTHR13627:SF31">
    <property type="entry name" value="RIBITOL 5-PHOSPHATE TRANSFERASE FKRP"/>
    <property type="match status" value="1"/>
</dbReference>